<comment type="caution">
    <text evidence="1">The sequence shown here is derived from an EMBL/GenBank/DDBJ whole genome shotgun (WGS) entry which is preliminary data.</text>
</comment>
<dbReference type="NCBIfam" id="TIGR02453">
    <property type="entry name" value="TIGR02453 family protein"/>
    <property type="match status" value="1"/>
</dbReference>
<dbReference type="EMBL" id="JBHULK010000001">
    <property type="protein sequence ID" value="MFD2534069.1"/>
    <property type="molecule type" value="Genomic_DNA"/>
</dbReference>
<dbReference type="InterPro" id="IPR015996">
    <property type="entry name" value="UCP028451"/>
</dbReference>
<gene>
    <name evidence="1" type="ORF">ACFSQS_03045</name>
</gene>
<dbReference type="PIRSF" id="PIRSF028451">
    <property type="entry name" value="UCP028451"/>
    <property type="match status" value="1"/>
</dbReference>
<organism evidence="1 2">
    <name type="scientific">Gelatiniphilus marinus</name>
    <dbReference type="NCBI Taxonomy" id="1759464"/>
    <lineage>
        <taxon>Bacteria</taxon>
        <taxon>Pseudomonadati</taxon>
        <taxon>Bacteroidota</taxon>
        <taxon>Flavobacteriia</taxon>
        <taxon>Flavobacteriales</taxon>
        <taxon>Flavobacteriaceae</taxon>
        <taxon>Gelatiniphilus</taxon>
    </lineage>
</organism>
<dbReference type="Proteomes" id="UP001597441">
    <property type="component" value="Unassembled WGS sequence"/>
</dbReference>
<sequence length="228" mass="26727">MSALALKSALSFLKKLEKNNNRDWFNENKPEFKAIETEIKAIFNSVLESLNKHDDIDKLKMFRIYRDVRFSKNKHPYKTHFGGSFNRTKPKLRGGYYLHIQPNNESFIATGFWEPAKEDLLRIRKEFEMDDSEIRNILANKKFNTIWGNSFVGDEVKSAPRGFAKDHKAIDLIKKKQYIFVKKITDKEVLSPKFLETVNESFKAIRPYFDYMSEVLTTDLNGVSLIEK</sequence>
<dbReference type="Pfam" id="PF09365">
    <property type="entry name" value="DUF2461"/>
    <property type="match status" value="1"/>
</dbReference>
<keyword evidence="2" id="KW-1185">Reference proteome</keyword>
<accession>A0ABW5JPA2</accession>
<dbReference type="PANTHER" id="PTHR36452">
    <property type="entry name" value="CHROMOSOME 12, WHOLE GENOME SHOTGUN SEQUENCE"/>
    <property type="match status" value="1"/>
</dbReference>
<name>A0ABW5JPA2_9FLAO</name>
<dbReference type="PANTHER" id="PTHR36452:SF1">
    <property type="entry name" value="DUF2461 DOMAIN-CONTAINING PROTEIN"/>
    <property type="match status" value="1"/>
</dbReference>
<proteinExistence type="predicted"/>
<dbReference type="InterPro" id="IPR012808">
    <property type="entry name" value="CHP02453"/>
</dbReference>
<evidence type="ECO:0000313" key="1">
    <source>
        <dbReference type="EMBL" id="MFD2534069.1"/>
    </source>
</evidence>
<dbReference type="RefSeq" id="WP_388013901.1">
    <property type="nucleotide sequence ID" value="NZ_JBHUDT010000001.1"/>
</dbReference>
<evidence type="ECO:0000313" key="2">
    <source>
        <dbReference type="Proteomes" id="UP001597441"/>
    </source>
</evidence>
<reference evidence="2" key="1">
    <citation type="journal article" date="2019" name="Int. J. Syst. Evol. Microbiol.">
        <title>The Global Catalogue of Microorganisms (GCM) 10K type strain sequencing project: providing services to taxonomists for standard genome sequencing and annotation.</title>
        <authorList>
            <consortium name="The Broad Institute Genomics Platform"/>
            <consortium name="The Broad Institute Genome Sequencing Center for Infectious Disease"/>
            <person name="Wu L."/>
            <person name="Ma J."/>
        </authorList>
    </citation>
    <scope>NUCLEOTIDE SEQUENCE [LARGE SCALE GENOMIC DNA]</scope>
    <source>
        <strain evidence="2">KCTC 42903</strain>
    </source>
</reference>
<protein>
    <submittedName>
        <fullName evidence="1">DUF2461 domain-containing protein</fullName>
    </submittedName>
</protein>